<organism evidence="1 2">
    <name type="scientific">Vittaforma corneae (strain ATCC 50505)</name>
    <name type="common">Microsporidian parasite</name>
    <name type="synonym">Nosema corneum</name>
    <dbReference type="NCBI Taxonomy" id="993615"/>
    <lineage>
        <taxon>Eukaryota</taxon>
        <taxon>Fungi</taxon>
        <taxon>Fungi incertae sedis</taxon>
        <taxon>Microsporidia</taxon>
        <taxon>Nosematidae</taxon>
        <taxon>Vittaforma</taxon>
    </lineage>
</organism>
<dbReference type="InParanoid" id="L2GLS5"/>
<dbReference type="AlphaFoldDB" id="L2GLS5"/>
<dbReference type="EMBL" id="JH370147">
    <property type="protein sequence ID" value="ELA41237.1"/>
    <property type="molecule type" value="Genomic_DNA"/>
</dbReference>
<dbReference type="OrthoDB" id="10592020at2759"/>
<reference evidence="2" key="1">
    <citation type="submission" date="2011-05" db="EMBL/GenBank/DDBJ databases">
        <title>The genome sequence of Vittaforma corneae strain ATCC 50505.</title>
        <authorList>
            <consortium name="The Broad Institute Genome Sequencing Platform"/>
            <person name="Cuomo C."/>
            <person name="Didier E."/>
            <person name="Bowers L."/>
            <person name="Young S.K."/>
            <person name="Zeng Q."/>
            <person name="Gargeya S."/>
            <person name="Fitzgerald M."/>
            <person name="Haas B."/>
            <person name="Abouelleil A."/>
            <person name="Alvarado L."/>
            <person name="Arachchi H.M."/>
            <person name="Berlin A."/>
            <person name="Chapman S.B."/>
            <person name="Gearin G."/>
            <person name="Goldberg J."/>
            <person name="Griggs A."/>
            <person name="Gujja S."/>
            <person name="Hansen M."/>
            <person name="Heiman D."/>
            <person name="Howarth C."/>
            <person name="Larimer J."/>
            <person name="Lui A."/>
            <person name="MacDonald P.J.P."/>
            <person name="McCowen C."/>
            <person name="Montmayeur A."/>
            <person name="Murphy C."/>
            <person name="Neiman D."/>
            <person name="Pearson M."/>
            <person name="Priest M."/>
            <person name="Roberts A."/>
            <person name="Saif S."/>
            <person name="Shea T."/>
            <person name="Sisk P."/>
            <person name="Stolte C."/>
            <person name="Sykes S."/>
            <person name="Wortman J."/>
            <person name="Nusbaum C."/>
            <person name="Birren B."/>
        </authorList>
    </citation>
    <scope>NUCLEOTIDE SEQUENCE [LARGE SCALE GENOMIC DNA]</scope>
    <source>
        <strain evidence="2">ATCC 50505</strain>
    </source>
</reference>
<sequence length="198" mass="22951">MSELVFEDVSMEINKVAIANNLTFYATRLCCIFFSPDCGTFKELSLLFSKIHLHSANEIKVRGSVYFDGKVLPAAKFHHLLNQHVVCEGNDSVFDVLSLINREEAENMVRKLDIYFYNKRTDHLNVQESRIFEIAVNLIAKPPVMYLKVLGMSRKQKDKCLSILSEFVQQHESVVFVETDFRIYLTVRLLSSMRRYSL</sequence>
<proteinExistence type="predicted"/>
<dbReference type="HOGENOM" id="CLU_1379089_0_0_1"/>
<dbReference type="RefSeq" id="XP_007605171.1">
    <property type="nucleotide sequence ID" value="XM_007605109.1"/>
</dbReference>
<evidence type="ECO:0000313" key="1">
    <source>
        <dbReference type="EMBL" id="ELA41237.1"/>
    </source>
</evidence>
<dbReference type="VEuPathDB" id="MicrosporidiaDB:VICG_01726"/>
<dbReference type="GeneID" id="19882436"/>
<gene>
    <name evidence="1" type="ORF">VICG_01726</name>
</gene>
<name>L2GLS5_VITCO</name>
<protein>
    <submittedName>
        <fullName evidence="1">Uncharacterized protein</fullName>
    </submittedName>
</protein>
<dbReference type="Proteomes" id="UP000011082">
    <property type="component" value="Unassembled WGS sequence"/>
</dbReference>
<keyword evidence="2" id="KW-1185">Reference proteome</keyword>
<evidence type="ECO:0000313" key="2">
    <source>
        <dbReference type="Proteomes" id="UP000011082"/>
    </source>
</evidence>
<accession>L2GLS5</accession>